<proteinExistence type="predicted"/>
<dbReference type="AlphaFoldDB" id="A0AAW1KSF2"/>
<dbReference type="EMBL" id="JBDFQZ010000005">
    <property type="protein sequence ID" value="KAK9725455.1"/>
    <property type="molecule type" value="Genomic_DNA"/>
</dbReference>
<dbReference type="PANTHER" id="PTHR34956:SF2">
    <property type="entry name" value="OS05G0397300 PROTEIN"/>
    <property type="match status" value="1"/>
</dbReference>
<dbReference type="PANTHER" id="PTHR34956">
    <property type="entry name" value="OS05G0397300 PROTEIN"/>
    <property type="match status" value="1"/>
</dbReference>
<gene>
    <name evidence="1" type="ORF">RND81_05G144900</name>
</gene>
<sequence>MAIEVTMEDDIFFADLNRQISMLIDDDNDNDDVHVSRFASVSRQEYPRMVVHPQTIPLQYEMYRANHAREISKGTGVFIPQSSVPRKRYKQQLNNKNKQFTNNSRGRSYGHTTCSPAYTTNVNRC</sequence>
<name>A0AAW1KSF2_SAPOF</name>
<accession>A0AAW1KSF2</accession>
<evidence type="ECO:0000313" key="1">
    <source>
        <dbReference type="EMBL" id="KAK9725455.1"/>
    </source>
</evidence>
<comment type="caution">
    <text evidence="1">The sequence shown here is derived from an EMBL/GenBank/DDBJ whole genome shotgun (WGS) entry which is preliminary data.</text>
</comment>
<evidence type="ECO:0000313" key="2">
    <source>
        <dbReference type="Proteomes" id="UP001443914"/>
    </source>
</evidence>
<organism evidence="1 2">
    <name type="scientific">Saponaria officinalis</name>
    <name type="common">Common soapwort</name>
    <name type="synonym">Lychnis saponaria</name>
    <dbReference type="NCBI Taxonomy" id="3572"/>
    <lineage>
        <taxon>Eukaryota</taxon>
        <taxon>Viridiplantae</taxon>
        <taxon>Streptophyta</taxon>
        <taxon>Embryophyta</taxon>
        <taxon>Tracheophyta</taxon>
        <taxon>Spermatophyta</taxon>
        <taxon>Magnoliopsida</taxon>
        <taxon>eudicotyledons</taxon>
        <taxon>Gunneridae</taxon>
        <taxon>Pentapetalae</taxon>
        <taxon>Caryophyllales</taxon>
        <taxon>Caryophyllaceae</taxon>
        <taxon>Caryophylleae</taxon>
        <taxon>Saponaria</taxon>
    </lineage>
</organism>
<keyword evidence="2" id="KW-1185">Reference proteome</keyword>
<reference evidence="1" key="1">
    <citation type="submission" date="2024-03" db="EMBL/GenBank/DDBJ databases">
        <title>WGS assembly of Saponaria officinalis var. Norfolk2.</title>
        <authorList>
            <person name="Jenkins J."/>
            <person name="Shu S."/>
            <person name="Grimwood J."/>
            <person name="Barry K."/>
            <person name="Goodstein D."/>
            <person name="Schmutz J."/>
            <person name="Leebens-Mack J."/>
            <person name="Osbourn A."/>
        </authorList>
    </citation>
    <scope>NUCLEOTIDE SEQUENCE [LARGE SCALE GENOMIC DNA]</scope>
    <source>
        <strain evidence="1">JIC</strain>
    </source>
</reference>
<protein>
    <submittedName>
        <fullName evidence="1">Uncharacterized protein</fullName>
    </submittedName>
</protein>
<dbReference type="Proteomes" id="UP001443914">
    <property type="component" value="Unassembled WGS sequence"/>
</dbReference>